<accession>A0ACD3SSM7</accession>
<evidence type="ECO:0000313" key="2">
    <source>
        <dbReference type="Proteomes" id="UP000004277"/>
    </source>
</evidence>
<comment type="caution">
    <text evidence="1">The sequence shown here is derived from an EMBL/GenBank/DDBJ whole genome shotgun (WGS) entry which is preliminary data.</text>
</comment>
<name>A0ACD3SSM7_9BURK</name>
<gene>
    <name evidence="1" type="ORF">MW7_003105</name>
</gene>
<dbReference type="Proteomes" id="UP000004277">
    <property type="component" value="Unassembled WGS sequence"/>
</dbReference>
<proteinExistence type="predicted"/>
<dbReference type="EMBL" id="AKCV02000011">
    <property type="protein sequence ID" value="TMS59182.1"/>
    <property type="molecule type" value="Genomic_DNA"/>
</dbReference>
<evidence type="ECO:0000313" key="1">
    <source>
        <dbReference type="EMBL" id="TMS59182.1"/>
    </source>
</evidence>
<organism evidence="1 2">
    <name type="scientific">Imbroritus primus</name>
    <dbReference type="NCBI Taxonomy" id="3058603"/>
    <lineage>
        <taxon>Bacteria</taxon>
        <taxon>Pseudomonadati</taxon>
        <taxon>Pseudomonadota</taxon>
        <taxon>Betaproteobacteria</taxon>
        <taxon>Burkholderiales</taxon>
        <taxon>Burkholderiaceae</taxon>
        <taxon>Imbroritus</taxon>
    </lineage>
</organism>
<protein>
    <submittedName>
        <fullName evidence="1">Uncharacterized protein</fullName>
    </submittedName>
</protein>
<reference evidence="1" key="1">
    <citation type="submission" date="2019-05" db="EMBL/GenBank/DDBJ databases">
        <title>Revised genome assembly of Burkholderiaceae (previously Ralstonia) sp. PBA.</title>
        <authorList>
            <person name="Gan H.M."/>
        </authorList>
    </citation>
    <scope>NUCLEOTIDE SEQUENCE</scope>
    <source>
        <strain evidence="1">PBA</strain>
    </source>
</reference>
<keyword evidence="2" id="KW-1185">Reference proteome</keyword>
<sequence length="703" mass="76789">MSPQDHSMTAAPTPALAPHGDRLFRFVVIADTHINQTDDKASSFFALNRLANGRAADAFHAAQRYAPAFVLHLGDIVHPIPSHPEFGQAAANYRALAAGFDCPVYLTPGNHDIGDKPWPLAPVAQIAPDFMAAYDREFGKQWLTWSHDGCDFFIINTSLLNSGLPEEAEQQAWFEDALRRSTGRKFLAVHYPPFVHSADEPSHYDNLDEPGRGWLLGLMRTHAIEAVFCGHVHNLWYDQYGETEMYLLPSTAFVRQDYAEMQRVCPPGEEGGRQDIDKLGFFVVDVYARGHIAHYVRLQGDERRGERRQVALADTLSGMPPHPKRPLLPNLGIDPAYPWADEILVPPSGALDAFDSKFVRNDYPLFAMLGLGLSRMRIPLSDLDHPARVTRLAKLARIGMRAQLVTARPLDARQIERVATLGPAVAAIEFVATEAGIAAAAPALAAMQQQLPGCALVLSKLRGPQDAAVDGLNYGHLVFHGWVPAEQPRIAALMTQHDWKASTEVLFRARFTESPLAMAAGIDAFSRECGVRAGLLVRLATDNPAQPQDDALALCSLVLETAIAAHRYPELRFTIEGLVDFDRGYFLRLALVDRSFNPRLPALALPHLCARLAATGTQITGHTTSIAADGTRTIRLDTALGALYIVIACGAALAAARAQATDALAQGARCWTLSDGEPVDATHAARTPTDRETEAILIDARRP</sequence>